<feature type="region of interest" description="Disordered" evidence="1">
    <location>
        <begin position="61"/>
        <end position="97"/>
    </location>
</feature>
<proteinExistence type="predicted"/>
<dbReference type="WBParaSite" id="Pan_g1004.t1">
    <property type="protein sequence ID" value="Pan_g1004.t1"/>
    <property type="gene ID" value="Pan_g1004"/>
</dbReference>
<keyword evidence="2" id="KW-0732">Signal</keyword>
<keyword evidence="3" id="KW-1185">Reference proteome</keyword>
<feature type="signal peptide" evidence="2">
    <location>
        <begin position="1"/>
        <end position="22"/>
    </location>
</feature>
<organism evidence="3 4">
    <name type="scientific">Panagrellus redivivus</name>
    <name type="common">Microworm</name>
    <dbReference type="NCBI Taxonomy" id="6233"/>
    <lineage>
        <taxon>Eukaryota</taxon>
        <taxon>Metazoa</taxon>
        <taxon>Ecdysozoa</taxon>
        <taxon>Nematoda</taxon>
        <taxon>Chromadorea</taxon>
        <taxon>Rhabditida</taxon>
        <taxon>Tylenchina</taxon>
        <taxon>Panagrolaimomorpha</taxon>
        <taxon>Panagrolaimoidea</taxon>
        <taxon>Panagrolaimidae</taxon>
        <taxon>Panagrellus</taxon>
    </lineage>
</organism>
<reference evidence="4" key="2">
    <citation type="submission" date="2020-10" db="UniProtKB">
        <authorList>
            <consortium name="WormBaseParasite"/>
        </authorList>
    </citation>
    <scope>IDENTIFICATION</scope>
</reference>
<feature type="chain" id="PRO_5029003161" evidence="2">
    <location>
        <begin position="23"/>
        <end position="117"/>
    </location>
</feature>
<evidence type="ECO:0000256" key="2">
    <source>
        <dbReference type="SAM" id="SignalP"/>
    </source>
</evidence>
<dbReference type="AlphaFoldDB" id="A0A7E4UL48"/>
<evidence type="ECO:0000256" key="1">
    <source>
        <dbReference type="SAM" id="MobiDB-lite"/>
    </source>
</evidence>
<sequence>MLSRLSSILLAVMVLVVGTVQAKPFSMRRVDYFNNLRQMLPRDSDSPIRLVPTYIRDSAPDARTHLNPMDNGQLYSDVGSPPQAPSTNAEFDGYGPTGAKRAHLLRLANQAARGFGK</sequence>
<protein>
    <submittedName>
        <fullName evidence="4">Hymenoptaecin</fullName>
    </submittedName>
</protein>
<accession>A0A7E4UL48</accession>
<reference evidence="3" key="1">
    <citation type="journal article" date="2013" name="Genetics">
        <title>The draft genome and transcriptome of Panagrellus redivivus are shaped by the harsh demands of a free-living lifestyle.</title>
        <authorList>
            <person name="Srinivasan J."/>
            <person name="Dillman A.R."/>
            <person name="Macchietto M.G."/>
            <person name="Heikkinen L."/>
            <person name="Lakso M."/>
            <person name="Fracchia K.M."/>
            <person name="Antoshechkin I."/>
            <person name="Mortazavi A."/>
            <person name="Wong G."/>
            <person name="Sternberg P.W."/>
        </authorList>
    </citation>
    <scope>NUCLEOTIDE SEQUENCE [LARGE SCALE GENOMIC DNA]</scope>
    <source>
        <strain evidence="3">MT8872</strain>
    </source>
</reference>
<evidence type="ECO:0000313" key="4">
    <source>
        <dbReference type="WBParaSite" id="Pan_g1004.t1"/>
    </source>
</evidence>
<name>A0A7E4UL48_PANRE</name>
<dbReference type="Proteomes" id="UP000492821">
    <property type="component" value="Unassembled WGS sequence"/>
</dbReference>
<evidence type="ECO:0000313" key="3">
    <source>
        <dbReference type="Proteomes" id="UP000492821"/>
    </source>
</evidence>